<reference evidence="4" key="1">
    <citation type="submission" date="2023-10" db="EMBL/GenBank/DDBJ databases">
        <title>Chromosome-level genome of the transformable northern wattle, Acacia crassicarpa.</title>
        <authorList>
            <person name="Massaro I."/>
            <person name="Sinha N.R."/>
            <person name="Poethig S."/>
            <person name="Leichty A.R."/>
        </authorList>
    </citation>
    <scope>NUCLEOTIDE SEQUENCE</scope>
    <source>
        <strain evidence="4">Acra3RX</strain>
        <tissue evidence="4">Leaf</tissue>
    </source>
</reference>
<evidence type="ECO:0000256" key="2">
    <source>
        <dbReference type="ARBA" id="ARBA00022801"/>
    </source>
</evidence>
<dbReference type="InterPro" id="IPR036380">
    <property type="entry name" value="Isochorismatase-like_sf"/>
</dbReference>
<dbReference type="EMBL" id="JAWXYG010000011">
    <property type="protein sequence ID" value="KAK4259788.1"/>
    <property type="molecule type" value="Genomic_DNA"/>
</dbReference>
<proteinExistence type="inferred from homology"/>
<dbReference type="SUPFAM" id="SSF52499">
    <property type="entry name" value="Isochorismatase-like hydrolases"/>
    <property type="match status" value="1"/>
</dbReference>
<name>A0AAE1IYG6_9FABA</name>
<gene>
    <name evidence="4" type="ORF">QN277_006083</name>
</gene>
<keyword evidence="2" id="KW-0378">Hydrolase</keyword>
<dbReference type="GO" id="GO:0016787">
    <property type="term" value="F:hydrolase activity"/>
    <property type="evidence" value="ECO:0007669"/>
    <property type="project" value="UniProtKB-KW"/>
</dbReference>
<evidence type="ECO:0000259" key="3">
    <source>
        <dbReference type="Pfam" id="PF00857"/>
    </source>
</evidence>
<comment type="caution">
    <text evidence="4">The sequence shown here is derived from an EMBL/GenBank/DDBJ whole genome shotgun (WGS) entry which is preliminary data.</text>
</comment>
<dbReference type="CDD" id="cd00431">
    <property type="entry name" value="cysteine_hydrolases"/>
    <property type="match status" value="1"/>
</dbReference>
<comment type="similarity">
    <text evidence="1">Belongs to the isochorismatase family.</text>
</comment>
<dbReference type="Proteomes" id="UP001293593">
    <property type="component" value="Unassembled WGS sequence"/>
</dbReference>
<protein>
    <recommendedName>
        <fullName evidence="3">Isochorismatase-like domain-containing protein</fullName>
    </recommendedName>
</protein>
<accession>A0AAE1IYG6</accession>
<dbReference type="PANTHER" id="PTHR43540">
    <property type="entry name" value="PEROXYUREIDOACRYLATE/UREIDOACRYLATE AMIDOHYDROLASE-RELATED"/>
    <property type="match status" value="1"/>
</dbReference>
<evidence type="ECO:0000313" key="5">
    <source>
        <dbReference type="Proteomes" id="UP001293593"/>
    </source>
</evidence>
<feature type="domain" description="Isochorismatase-like" evidence="3">
    <location>
        <begin position="27"/>
        <end position="190"/>
    </location>
</feature>
<dbReference type="PANTHER" id="PTHR43540:SF6">
    <property type="entry name" value="ISOCHORISMATASE-LIKE DOMAIN-CONTAINING PROTEIN"/>
    <property type="match status" value="1"/>
</dbReference>
<dbReference type="InterPro" id="IPR050272">
    <property type="entry name" value="Isochorismatase-like_hydrls"/>
</dbReference>
<organism evidence="4 5">
    <name type="scientific">Acacia crassicarpa</name>
    <name type="common">northern wattle</name>
    <dbReference type="NCBI Taxonomy" id="499986"/>
    <lineage>
        <taxon>Eukaryota</taxon>
        <taxon>Viridiplantae</taxon>
        <taxon>Streptophyta</taxon>
        <taxon>Embryophyta</taxon>
        <taxon>Tracheophyta</taxon>
        <taxon>Spermatophyta</taxon>
        <taxon>Magnoliopsida</taxon>
        <taxon>eudicotyledons</taxon>
        <taxon>Gunneridae</taxon>
        <taxon>Pentapetalae</taxon>
        <taxon>rosids</taxon>
        <taxon>fabids</taxon>
        <taxon>Fabales</taxon>
        <taxon>Fabaceae</taxon>
        <taxon>Caesalpinioideae</taxon>
        <taxon>mimosoid clade</taxon>
        <taxon>Acacieae</taxon>
        <taxon>Acacia</taxon>
    </lineage>
</organism>
<sequence>MASSLLKKLKLYNTYEIRKRNPDPKSCALLVIDMQNSYTFTAEPILSNLSTTIHLCRNASIPVIFTRHCHKSPADYGMFAEWWDEHILLDGTEEAELMPALDRKPEDMVVEKSTYGAFWNTQLEEKLVEMGIKEVIVTGVFTNQCCEMTAREAFVRGFRVFFSADATATINSELHEATLKNMAFGCAYLVDCHRLRDSLSIK</sequence>
<dbReference type="Pfam" id="PF00857">
    <property type="entry name" value="Isochorismatase"/>
    <property type="match status" value="1"/>
</dbReference>
<dbReference type="InterPro" id="IPR000868">
    <property type="entry name" value="Isochorismatase-like_dom"/>
</dbReference>
<evidence type="ECO:0000313" key="4">
    <source>
        <dbReference type="EMBL" id="KAK4259788.1"/>
    </source>
</evidence>
<dbReference type="AlphaFoldDB" id="A0AAE1IYG6"/>
<dbReference type="Gene3D" id="3.40.50.850">
    <property type="entry name" value="Isochorismatase-like"/>
    <property type="match status" value="1"/>
</dbReference>
<evidence type="ECO:0000256" key="1">
    <source>
        <dbReference type="ARBA" id="ARBA00006336"/>
    </source>
</evidence>
<keyword evidence="5" id="KW-1185">Reference proteome</keyword>